<evidence type="ECO:0000256" key="1">
    <source>
        <dbReference type="ARBA" id="ARBA00006581"/>
    </source>
</evidence>
<keyword evidence="5" id="KW-0479">Metal-binding</keyword>
<feature type="binding site" evidence="5">
    <location>
        <begin position="78"/>
        <end position="80"/>
    </location>
    <ligand>
        <name>substrate</name>
    </ligand>
</feature>
<dbReference type="Proteomes" id="UP000244180">
    <property type="component" value="Unassembled WGS sequence"/>
</dbReference>
<dbReference type="InterPro" id="IPR029054">
    <property type="entry name" value="dUTPase-like"/>
</dbReference>
<gene>
    <name evidence="5" type="primary">dut</name>
    <name evidence="7" type="ORF">HSCHL_0768</name>
</gene>
<organism evidence="7 8">
    <name type="scientific">Hydrogenibacillus schlegelii</name>
    <name type="common">Bacillus schlegelii</name>
    <dbReference type="NCBI Taxonomy" id="1484"/>
    <lineage>
        <taxon>Bacteria</taxon>
        <taxon>Bacillati</taxon>
        <taxon>Bacillota</taxon>
        <taxon>Bacilli</taxon>
        <taxon>Bacillales</taxon>
        <taxon>Bacillales Family X. Incertae Sedis</taxon>
        <taxon>Hydrogenibacillus</taxon>
    </lineage>
</organism>
<evidence type="ECO:0000256" key="3">
    <source>
        <dbReference type="ARBA" id="ARBA00023080"/>
    </source>
</evidence>
<dbReference type="PANTHER" id="PTHR11241">
    <property type="entry name" value="DEOXYURIDINE 5'-TRIPHOSPHATE NUCLEOTIDOHYDROLASE"/>
    <property type="match status" value="1"/>
</dbReference>
<comment type="caution">
    <text evidence="5">Lacks conserved residue(s) required for the propagation of feature annotation.</text>
</comment>
<name>A0A2T5GD56_HYDSH</name>
<evidence type="ECO:0000259" key="6">
    <source>
        <dbReference type="Pfam" id="PF00692"/>
    </source>
</evidence>
<feature type="binding site" evidence="5">
    <location>
        <begin position="95"/>
        <end position="97"/>
    </location>
    <ligand>
        <name>substrate</name>
    </ligand>
</feature>
<dbReference type="Gene3D" id="2.70.40.10">
    <property type="match status" value="1"/>
</dbReference>
<evidence type="ECO:0000313" key="7">
    <source>
        <dbReference type="EMBL" id="PTQ54124.1"/>
    </source>
</evidence>
<dbReference type="UniPathway" id="UPA00610">
    <property type="reaction ID" value="UER00666"/>
</dbReference>
<dbReference type="PANTHER" id="PTHR11241:SF0">
    <property type="entry name" value="DEOXYURIDINE 5'-TRIPHOSPHATE NUCLEOTIDOHYDROLASE"/>
    <property type="match status" value="1"/>
</dbReference>
<dbReference type="EMBL" id="PEBV01000006">
    <property type="protein sequence ID" value="PTQ54124.1"/>
    <property type="molecule type" value="Genomic_DNA"/>
</dbReference>
<evidence type="ECO:0000256" key="2">
    <source>
        <dbReference type="ARBA" id="ARBA00022801"/>
    </source>
</evidence>
<dbReference type="NCBIfam" id="TIGR00576">
    <property type="entry name" value="dut"/>
    <property type="match status" value="1"/>
</dbReference>
<feature type="domain" description="dUTPase-like" evidence="6">
    <location>
        <begin position="25"/>
        <end position="158"/>
    </location>
</feature>
<dbReference type="InterPro" id="IPR033704">
    <property type="entry name" value="dUTPase_trimeric"/>
</dbReference>
<dbReference type="InterPro" id="IPR008181">
    <property type="entry name" value="dUTPase"/>
</dbReference>
<evidence type="ECO:0000313" key="8">
    <source>
        <dbReference type="Proteomes" id="UP000244180"/>
    </source>
</evidence>
<keyword evidence="5" id="KW-0460">Magnesium</keyword>
<keyword evidence="2 5" id="KW-0378">Hydrolase</keyword>
<dbReference type="GO" id="GO:0046081">
    <property type="term" value="P:dUTP catabolic process"/>
    <property type="evidence" value="ECO:0007669"/>
    <property type="project" value="InterPro"/>
</dbReference>
<feature type="binding site" evidence="5">
    <location>
        <position position="91"/>
    </location>
    <ligand>
        <name>substrate</name>
    </ligand>
</feature>
<dbReference type="Pfam" id="PF00692">
    <property type="entry name" value="dUTPase"/>
    <property type="match status" value="1"/>
</dbReference>
<dbReference type="GO" id="GO:0000287">
    <property type="term" value="F:magnesium ion binding"/>
    <property type="evidence" value="ECO:0007669"/>
    <property type="project" value="UniProtKB-UniRule"/>
</dbReference>
<dbReference type="SUPFAM" id="SSF51283">
    <property type="entry name" value="dUTPase-like"/>
    <property type="match status" value="1"/>
</dbReference>
<evidence type="ECO:0000256" key="4">
    <source>
        <dbReference type="ARBA" id="ARBA00047686"/>
    </source>
</evidence>
<comment type="similarity">
    <text evidence="1 5">Belongs to the dUTPase family.</text>
</comment>
<comment type="function">
    <text evidence="5">This enzyme is involved in nucleotide metabolism: it produces dUMP, the immediate precursor of thymidine nucleotides and it decreases the intracellular concentration of dUTP so that uracil cannot be incorporated into DNA.</text>
</comment>
<accession>A0A2T5GD56</accession>
<reference evidence="7 8" key="1">
    <citation type="submission" date="2017-08" db="EMBL/GenBank/DDBJ databases">
        <title>Burning lignite coal seam in the remote Altai Mountains harbors a hydrogen-driven thermophilic microbial community.</title>
        <authorList>
            <person name="Kadnikov V.V."/>
            <person name="Mardanov A.V."/>
            <person name="Ivasenko D."/>
            <person name="Beletsky A.V."/>
            <person name="Karnachuk O.V."/>
            <person name="Ravin N.V."/>
        </authorList>
    </citation>
    <scope>NUCLEOTIDE SEQUENCE [LARGE SCALE GENOMIC DNA]</scope>
    <source>
        <strain evidence="7">AL33</strain>
    </source>
</reference>
<keyword evidence="3 5" id="KW-0546">Nucleotide metabolism</keyword>
<proteinExistence type="inferred from homology"/>
<protein>
    <recommendedName>
        <fullName evidence="5">Deoxyuridine 5'-triphosphate nucleotidohydrolase</fullName>
        <shortName evidence="5">dUTPase</shortName>
        <ecNumber evidence="5">3.6.1.23</ecNumber>
    </recommendedName>
    <alternativeName>
        <fullName evidence="5">dUTP pyrophosphatase</fullName>
    </alternativeName>
</protein>
<dbReference type="GO" id="GO:0006226">
    <property type="term" value="P:dUMP biosynthetic process"/>
    <property type="evidence" value="ECO:0007669"/>
    <property type="project" value="UniProtKB-UniRule"/>
</dbReference>
<comment type="caution">
    <text evidence="7">The sequence shown here is derived from an EMBL/GenBank/DDBJ whole genome shotgun (WGS) entry which is preliminary data.</text>
</comment>
<dbReference type="NCBIfam" id="NF001862">
    <property type="entry name" value="PRK00601.1"/>
    <property type="match status" value="1"/>
</dbReference>
<comment type="cofactor">
    <cofactor evidence="5">
        <name>Mg(2+)</name>
        <dbReference type="ChEBI" id="CHEBI:18420"/>
    </cofactor>
</comment>
<dbReference type="AlphaFoldDB" id="A0A2T5GD56"/>
<comment type="catalytic activity">
    <reaction evidence="4 5">
        <text>dUTP + H2O = dUMP + diphosphate + H(+)</text>
        <dbReference type="Rhea" id="RHEA:10248"/>
        <dbReference type="ChEBI" id="CHEBI:15377"/>
        <dbReference type="ChEBI" id="CHEBI:15378"/>
        <dbReference type="ChEBI" id="CHEBI:33019"/>
        <dbReference type="ChEBI" id="CHEBI:61555"/>
        <dbReference type="ChEBI" id="CHEBI:246422"/>
        <dbReference type="EC" id="3.6.1.23"/>
    </reaction>
</comment>
<dbReference type="InterPro" id="IPR036157">
    <property type="entry name" value="dUTPase-like_sf"/>
</dbReference>
<dbReference type="RefSeq" id="WP_082718091.1">
    <property type="nucleotide sequence ID" value="NZ_CBCSAS010000005.1"/>
</dbReference>
<comment type="pathway">
    <text evidence="5">Pyrimidine metabolism; dUMP biosynthesis; dUMP from dCTP (dUTP route): step 2/2.</text>
</comment>
<evidence type="ECO:0000256" key="5">
    <source>
        <dbReference type="HAMAP-Rule" id="MF_00116"/>
    </source>
</evidence>
<sequence length="165" mass="18405">METDRQTTPLSVGVRWLRPDRPREGRLPFYATDGAAGLDLMAVLDEPLVIRPFERVRVPTGIALDIPRPDVVALIFPRSGQAYRRGLTMANAVGVIDSDYTGEIQVLMTNINPQEAVVVEDGERIAQLLFMPVYRAALFWTEARKETARGEGGFGSTGFRTDERR</sequence>
<dbReference type="HAMAP" id="MF_00116">
    <property type="entry name" value="dUTPase_bact"/>
    <property type="match status" value="1"/>
</dbReference>
<dbReference type="EC" id="3.6.1.23" evidence="5"/>
<dbReference type="CDD" id="cd07557">
    <property type="entry name" value="trimeric_dUTPase"/>
    <property type="match status" value="1"/>
</dbReference>
<dbReference type="GO" id="GO:0004170">
    <property type="term" value="F:dUTP diphosphatase activity"/>
    <property type="evidence" value="ECO:0007669"/>
    <property type="project" value="UniProtKB-UniRule"/>
</dbReference>